<feature type="compositionally biased region" description="Basic and acidic residues" evidence="1">
    <location>
        <begin position="159"/>
        <end position="169"/>
    </location>
</feature>
<keyword evidence="3" id="KW-1185">Reference proteome</keyword>
<reference evidence="3" key="1">
    <citation type="journal article" date="2019" name="Int. J. Syst. Evol. Microbiol.">
        <title>The Global Catalogue of Microorganisms (GCM) 10K type strain sequencing project: providing services to taxonomists for standard genome sequencing and annotation.</title>
        <authorList>
            <consortium name="The Broad Institute Genomics Platform"/>
            <consortium name="The Broad Institute Genome Sequencing Center for Infectious Disease"/>
            <person name="Wu L."/>
            <person name="Ma J."/>
        </authorList>
    </citation>
    <scope>NUCLEOTIDE SEQUENCE [LARGE SCALE GENOMIC DNA]</scope>
    <source>
        <strain evidence="3">JCM 3369</strain>
    </source>
</reference>
<accession>A0ABW4JT21</accession>
<organism evidence="2 3">
    <name type="scientific">Roseibium aestuarii</name>
    <dbReference type="NCBI Taxonomy" id="2600299"/>
    <lineage>
        <taxon>Bacteria</taxon>
        <taxon>Pseudomonadati</taxon>
        <taxon>Pseudomonadota</taxon>
        <taxon>Alphaproteobacteria</taxon>
        <taxon>Hyphomicrobiales</taxon>
        <taxon>Stappiaceae</taxon>
        <taxon>Roseibium</taxon>
    </lineage>
</organism>
<protein>
    <submittedName>
        <fullName evidence="2">DUF3305 domain-containing protein</fullName>
    </submittedName>
</protein>
<dbReference type="EMBL" id="JBHUFA010000001">
    <property type="protein sequence ID" value="MFD1694691.1"/>
    <property type="molecule type" value="Genomic_DNA"/>
</dbReference>
<sequence length="180" mass="20820">MLREVSYPVGIVLERRPSQNKWVDHSWQVVDLILDPPAMDGWQELPTTAPGEADDGVRRFCYGPVFITLHRRMGEAYDHNILTGHPAVWVMLDDLIGETVPYRFRGVTVDPFEAQGFLDCAEGLIERLPMPEAIRAWMAGYMQEMPEPEQFKKRKRVTFKREEEQKFGKDPIFSPQGRKS</sequence>
<comment type="caution">
    <text evidence="2">The sequence shown here is derived from an EMBL/GenBank/DDBJ whole genome shotgun (WGS) entry which is preliminary data.</text>
</comment>
<evidence type="ECO:0000256" key="1">
    <source>
        <dbReference type="SAM" id="MobiDB-lite"/>
    </source>
</evidence>
<dbReference type="InterPro" id="IPR021736">
    <property type="entry name" value="DUF3305"/>
</dbReference>
<evidence type="ECO:0000313" key="3">
    <source>
        <dbReference type="Proteomes" id="UP001597327"/>
    </source>
</evidence>
<dbReference type="Pfam" id="PF11749">
    <property type="entry name" value="DUF3305"/>
    <property type="match status" value="1"/>
</dbReference>
<name>A0ABW4JT21_9HYPH</name>
<dbReference type="RefSeq" id="WP_188318797.1">
    <property type="nucleotide sequence ID" value="NZ_JBHUFA010000001.1"/>
</dbReference>
<evidence type="ECO:0000313" key="2">
    <source>
        <dbReference type="EMBL" id="MFD1694691.1"/>
    </source>
</evidence>
<gene>
    <name evidence="2" type="ORF">ACFSC7_04130</name>
</gene>
<dbReference type="Proteomes" id="UP001597327">
    <property type="component" value="Unassembled WGS sequence"/>
</dbReference>
<feature type="region of interest" description="Disordered" evidence="1">
    <location>
        <begin position="152"/>
        <end position="180"/>
    </location>
</feature>
<proteinExistence type="predicted"/>